<evidence type="ECO:0000313" key="6">
    <source>
        <dbReference type="EMBL" id="UXE04743.1"/>
    </source>
</evidence>
<dbReference type="RefSeq" id="YP_010755349.1">
    <property type="nucleotide sequence ID" value="NC_073469.1"/>
</dbReference>
<gene>
    <name evidence="6" type="primary">6</name>
    <name evidence="6" type="ORF">SEA_SHAMBRE1_6</name>
</gene>
<evidence type="ECO:0000256" key="3">
    <source>
        <dbReference type="ARBA" id="ARBA00022801"/>
    </source>
</evidence>
<dbReference type="GeneID" id="80020002"/>
<keyword evidence="4" id="KW-1273">Viral capsid maturation</keyword>
<dbReference type="GO" id="GO:0046797">
    <property type="term" value="P:viral procapsid maturation"/>
    <property type="evidence" value="ECO:0007669"/>
    <property type="project" value="UniProtKB-KW"/>
</dbReference>
<dbReference type="Pfam" id="PF04586">
    <property type="entry name" value="Peptidase_S78"/>
    <property type="match status" value="1"/>
</dbReference>
<dbReference type="Proteomes" id="UP001063033">
    <property type="component" value="Segment"/>
</dbReference>
<dbReference type="InterPro" id="IPR006433">
    <property type="entry name" value="Prohead_protease"/>
</dbReference>
<keyword evidence="7" id="KW-1185">Reference proteome</keyword>
<evidence type="ECO:0000259" key="5">
    <source>
        <dbReference type="Pfam" id="PF04586"/>
    </source>
</evidence>
<dbReference type="InterPro" id="IPR054613">
    <property type="entry name" value="Peptidase_S78_dom"/>
</dbReference>
<protein>
    <submittedName>
        <fullName evidence="6">Capsid maturation protease</fullName>
    </submittedName>
</protein>
<keyword evidence="4" id="KW-0118">Viral capsid assembly</keyword>
<keyword evidence="2 6" id="KW-0645">Protease</keyword>
<name>A0A977KNK2_9CAUD</name>
<organism evidence="6 7">
    <name type="scientific">Arthrobacter phage Shambre1</name>
    <dbReference type="NCBI Taxonomy" id="2927284"/>
    <lineage>
        <taxon>Viruses</taxon>
        <taxon>Duplodnaviria</taxon>
        <taxon>Heunggongvirae</taxon>
        <taxon>Uroviricota</taxon>
        <taxon>Caudoviricetes</taxon>
        <taxon>Bismarckvirus</taxon>
        <taxon>Bismarckvirus shambre1</taxon>
    </lineage>
</organism>
<accession>A0A977KNK2</accession>
<dbReference type="GO" id="GO:0006508">
    <property type="term" value="P:proteolysis"/>
    <property type="evidence" value="ECO:0007669"/>
    <property type="project" value="UniProtKB-KW"/>
</dbReference>
<feature type="domain" description="Prohead serine protease" evidence="5">
    <location>
        <begin position="22"/>
        <end position="167"/>
    </location>
</feature>
<dbReference type="KEGG" id="vg:80020002"/>
<proteinExistence type="predicted"/>
<evidence type="ECO:0000313" key="7">
    <source>
        <dbReference type="Proteomes" id="UP001063033"/>
    </source>
</evidence>
<dbReference type="NCBIfam" id="TIGR01543">
    <property type="entry name" value="proheadase_HK97"/>
    <property type="match status" value="1"/>
</dbReference>
<keyword evidence="1" id="KW-1188">Viral release from host cell</keyword>
<evidence type="ECO:0000256" key="1">
    <source>
        <dbReference type="ARBA" id="ARBA00022612"/>
    </source>
</evidence>
<dbReference type="EMBL" id="OP297545">
    <property type="protein sequence ID" value="UXE04743.1"/>
    <property type="molecule type" value="Genomic_DNA"/>
</dbReference>
<keyword evidence="3" id="KW-0378">Hydrolase</keyword>
<dbReference type="GO" id="GO:0008233">
    <property type="term" value="F:peptidase activity"/>
    <property type="evidence" value="ECO:0007669"/>
    <property type="project" value="UniProtKB-KW"/>
</dbReference>
<sequence length="257" mass="28100">MKPEITISKTFLAKATASADPEKRGQFEAIVSAFGNKDSQGDVIEAGAFTKTLAEWIVKGRPIPVVWSHQFSDPESILGQYISAEETDEGLKMVGQLELNWAKAARVHELMEKGLIVEFSISGKVRDYELIEDDDEDSWWPSMKIKDIDLWEAGPCFKGANPDTELLSVKSDGRLTGSAPTALKAGRVLAQKHVDSLKDVRDQIDTIISAVDTTDDGDNSAKTAAPNVTLAETEPGDQVKANPYLTKRVRAALELLQ</sequence>
<evidence type="ECO:0000256" key="4">
    <source>
        <dbReference type="ARBA" id="ARBA00023045"/>
    </source>
</evidence>
<evidence type="ECO:0000256" key="2">
    <source>
        <dbReference type="ARBA" id="ARBA00022670"/>
    </source>
</evidence>
<reference evidence="6" key="1">
    <citation type="submission" date="2022-08" db="EMBL/GenBank/DDBJ databases">
        <authorList>
            <person name="Dojs M.A."/>
            <person name="Fleischacker C.L."/>
            <person name="Jackson S.M."/>
            <person name="Feiring S.B."/>
            <person name="Webb R.J."/>
            <person name="Schaefbauer A.B."/>
            <person name="Vigness C.A."/>
            <person name="Boyle B.L."/>
            <person name="Frank J.R."/>
            <person name="Fleischacker T.C."/>
            <person name="Ackerman S.B."/>
            <person name="Balish M.F."/>
            <person name="Garlena R.A."/>
            <person name="Russell D.A."/>
            <person name="Jacobs-Sera D."/>
            <person name="Hatfull G.F."/>
        </authorList>
    </citation>
    <scope>NUCLEOTIDE SEQUENCE</scope>
</reference>